<organism evidence="2 3">
    <name type="scientific">Klebsiella pneumoniae IS43</name>
    <dbReference type="NCBI Taxonomy" id="1432552"/>
    <lineage>
        <taxon>Bacteria</taxon>
        <taxon>Pseudomonadati</taxon>
        <taxon>Pseudomonadota</taxon>
        <taxon>Gammaproteobacteria</taxon>
        <taxon>Enterobacterales</taxon>
        <taxon>Enterobacteriaceae</taxon>
        <taxon>Klebsiella/Raoultella group</taxon>
        <taxon>Klebsiella</taxon>
        <taxon>Klebsiella pneumoniae complex</taxon>
    </lineage>
</organism>
<name>W1DQD3_KLEPN</name>
<feature type="region of interest" description="Disordered" evidence="1">
    <location>
        <begin position="1"/>
        <end position="27"/>
    </location>
</feature>
<dbReference type="EMBL" id="CBWK010000596">
    <property type="protein sequence ID" value="CDL11022.1"/>
    <property type="molecule type" value="Genomic_DNA"/>
</dbReference>
<comment type="caution">
    <text evidence="2">The sequence shown here is derived from an EMBL/GenBank/DDBJ whole genome shotgun (WGS) entry which is preliminary data.</text>
</comment>
<protein>
    <submittedName>
        <fullName evidence="2">Uncharacterized protein</fullName>
    </submittedName>
</protein>
<proteinExistence type="predicted"/>
<evidence type="ECO:0000313" key="3">
    <source>
        <dbReference type="Proteomes" id="UP000019183"/>
    </source>
</evidence>
<evidence type="ECO:0000256" key="1">
    <source>
        <dbReference type="SAM" id="MobiDB-lite"/>
    </source>
</evidence>
<sequence>MNHPTLWGQSSSAAGQEQPTRSRFMPGGGVALLGLHNTGTNLI</sequence>
<dbReference type="AlphaFoldDB" id="W1DQD3"/>
<reference evidence="2" key="1">
    <citation type="submission" date="2013-10" db="EMBL/GenBank/DDBJ databases">
        <title>Antibiotic resistance diversity of beta-lactamase producers in the General Hospital Vienna.</title>
        <authorList>
            <person name="Barisic I."/>
            <person name="Mitteregger D."/>
            <person name="Hirschl A.M."/>
            <person name="Noehammer C."/>
            <person name="Wiesinger-Mayr H."/>
        </authorList>
    </citation>
    <scope>NUCLEOTIDE SEQUENCE [LARGE SCALE GENOMIC DNA]</scope>
    <source>
        <strain evidence="2">IS43</strain>
    </source>
</reference>
<keyword evidence="3" id="KW-1185">Reference proteome</keyword>
<evidence type="ECO:0000313" key="2">
    <source>
        <dbReference type="EMBL" id="CDL11022.1"/>
    </source>
</evidence>
<dbReference type="Proteomes" id="UP000019183">
    <property type="component" value="Unassembled WGS sequence"/>
</dbReference>
<accession>W1DQD3</accession>
<feature type="compositionally biased region" description="Polar residues" evidence="1">
    <location>
        <begin position="7"/>
        <end position="21"/>
    </location>
</feature>